<dbReference type="RefSeq" id="WP_084685737.1">
    <property type="nucleotide sequence ID" value="NZ_CP068985.1"/>
</dbReference>
<keyword evidence="7" id="KW-1185">Reference proteome</keyword>
<feature type="domain" description="Radical SAM core" evidence="5">
    <location>
        <begin position="5"/>
        <end position="218"/>
    </location>
</feature>
<dbReference type="EMBL" id="CP068985">
    <property type="protein sequence ID" value="QYC39035.1"/>
    <property type="molecule type" value="Genomic_DNA"/>
</dbReference>
<evidence type="ECO:0000313" key="6">
    <source>
        <dbReference type="EMBL" id="QYC39035.1"/>
    </source>
</evidence>
<dbReference type="Gene3D" id="3.20.20.70">
    <property type="entry name" value="Aldolase class I"/>
    <property type="match status" value="1"/>
</dbReference>
<dbReference type="Proteomes" id="UP000824681">
    <property type="component" value="Chromosome"/>
</dbReference>
<accession>A0ABX8TU71</accession>
<keyword evidence="2" id="KW-0479">Metal-binding</keyword>
<keyword evidence="3" id="KW-0408">Iron</keyword>
<evidence type="ECO:0000313" key="7">
    <source>
        <dbReference type="Proteomes" id="UP000824681"/>
    </source>
</evidence>
<protein>
    <submittedName>
        <fullName evidence="6">Radical SAM superfamily protein</fullName>
    </submittedName>
</protein>
<keyword evidence="4" id="KW-0411">Iron-sulfur</keyword>
<sequence length="289" mass="32739">MARHFSTHRIVCWRLSRHCNRACPFCLSTSGPRVGHPEHDPFAIANRLLELRVEKISYSGGEPFVYPLFPALVEHVRGLGMLQLVTTNGDRLSAGIPGWIRSFEYVKLSFYGSRPLHDRLMGKGNYDQQLSLAEKLITVHGVTVGANYMLSAESVPQVQAFMADMAAGGFNDVLFQTYIHNRRRHVDRRFALRDTRQTIRSLREVLSLQSERLPGGMKVHDYAQRDWFVVLDDSGRLILPTSTVDPDFVMGRVTDDLLRVAPEVTTPARDALETIWQRRHATEAIVDLG</sequence>
<dbReference type="InterPro" id="IPR050377">
    <property type="entry name" value="Radical_SAM_PqqE_MftC-like"/>
</dbReference>
<evidence type="ECO:0000259" key="5">
    <source>
        <dbReference type="PROSITE" id="PS51918"/>
    </source>
</evidence>
<name>A0ABX8TU71_9ACTN</name>
<dbReference type="InterPro" id="IPR058240">
    <property type="entry name" value="rSAM_sf"/>
</dbReference>
<dbReference type="CDD" id="cd01335">
    <property type="entry name" value="Radical_SAM"/>
    <property type="match status" value="1"/>
</dbReference>
<keyword evidence="1" id="KW-0949">S-adenosyl-L-methionine</keyword>
<gene>
    <name evidence="6" type="ORF">Nocox_07045</name>
</gene>
<dbReference type="SUPFAM" id="SSF102114">
    <property type="entry name" value="Radical SAM enzymes"/>
    <property type="match status" value="1"/>
</dbReference>
<dbReference type="SFLD" id="SFLDS00029">
    <property type="entry name" value="Radical_SAM"/>
    <property type="match status" value="1"/>
</dbReference>
<dbReference type="PANTHER" id="PTHR11228:SF35">
    <property type="entry name" value="MOLYBDENUM COFACTOR BIOSYNTHESIS PROTEIN A-RELATED"/>
    <property type="match status" value="1"/>
</dbReference>
<reference evidence="6 7" key="1">
    <citation type="journal article" date="2021" name="ACS Chem. Biol.">
        <title>Genomic-Led Discovery of a Novel Glycopeptide Antibiotic by Nonomuraea coxensis DSM 45129.</title>
        <authorList>
            <person name="Yushchuk O."/>
            <person name="Vior N.M."/>
            <person name="Andreo-Vidal A."/>
            <person name="Berini F."/>
            <person name="Ruckert C."/>
            <person name="Busche T."/>
            <person name="Binda E."/>
            <person name="Kalinowski J."/>
            <person name="Truman A.W."/>
            <person name="Marinelli F."/>
        </authorList>
    </citation>
    <scope>NUCLEOTIDE SEQUENCE [LARGE SCALE GENOMIC DNA]</scope>
    <source>
        <strain evidence="6 7">DSM 45129</strain>
    </source>
</reference>
<evidence type="ECO:0000256" key="3">
    <source>
        <dbReference type="ARBA" id="ARBA00023004"/>
    </source>
</evidence>
<evidence type="ECO:0000256" key="2">
    <source>
        <dbReference type="ARBA" id="ARBA00022723"/>
    </source>
</evidence>
<evidence type="ECO:0000256" key="4">
    <source>
        <dbReference type="ARBA" id="ARBA00023014"/>
    </source>
</evidence>
<evidence type="ECO:0000256" key="1">
    <source>
        <dbReference type="ARBA" id="ARBA00022691"/>
    </source>
</evidence>
<dbReference type="SFLD" id="SFLDG01067">
    <property type="entry name" value="SPASM/twitch_domain_containing"/>
    <property type="match status" value="1"/>
</dbReference>
<dbReference type="Pfam" id="PF04055">
    <property type="entry name" value="Radical_SAM"/>
    <property type="match status" value="1"/>
</dbReference>
<proteinExistence type="predicted"/>
<organism evidence="6 7">
    <name type="scientific">Nonomuraea coxensis DSM 45129</name>
    <dbReference type="NCBI Taxonomy" id="1122611"/>
    <lineage>
        <taxon>Bacteria</taxon>
        <taxon>Bacillati</taxon>
        <taxon>Actinomycetota</taxon>
        <taxon>Actinomycetes</taxon>
        <taxon>Streptosporangiales</taxon>
        <taxon>Streptosporangiaceae</taxon>
        <taxon>Nonomuraea</taxon>
    </lineage>
</organism>
<dbReference type="InterPro" id="IPR007197">
    <property type="entry name" value="rSAM"/>
</dbReference>
<dbReference type="InterPro" id="IPR013785">
    <property type="entry name" value="Aldolase_TIM"/>
</dbReference>
<dbReference type="PROSITE" id="PS51918">
    <property type="entry name" value="RADICAL_SAM"/>
    <property type="match status" value="1"/>
</dbReference>
<dbReference type="PANTHER" id="PTHR11228">
    <property type="entry name" value="RADICAL SAM DOMAIN PROTEIN"/>
    <property type="match status" value="1"/>
</dbReference>